<comment type="caution">
    <text evidence="1">The sequence shown here is derived from an EMBL/GenBank/DDBJ whole genome shotgun (WGS) entry which is preliminary data.</text>
</comment>
<evidence type="ECO:0000313" key="1">
    <source>
        <dbReference type="EMBL" id="GAA4602728.1"/>
    </source>
</evidence>
<organism evidence="1 2">
    <name type="scientific">Actinoallomurus liliacearum</name>
    <dbReference type="NCBI Taxonomy" id="1080073"/>
    <lineage>
        <taxon>Bacteria</taxon>
        <taxon>Bacillati</taxon>
        <taxon>Actinomycetota</taxon>
        <taxon>Actinomycetes</taxon>
        <taxon>Streptosporangiales</taxon>
        <taxon>Thermomonosporaceae</taxon>
        <taxon>Actinoallomurus</taxon>
    </lineage>
</organism>
<keyword evidence="2" id="KW-1185">Reference proteome</keyword>
<reference evidence="2" key="1">
    <citation type="journal article" date="2019" name="Int. J. Syst. Evol. Microbiol.">
        <title>The Global Catalogue of Microorganisms (GCM) 10K type strain sequencing project: providing services to taxonomists for standard genome sequencing and annotation.</title>
        <authorList>
            <consortium name="The Broad Institute Genomics Platform"/>
            <consortium name="The Broad Institute Genome Sequencing Center for Infectious Disease"/>
            <person name="Wu L."/>
            <person name="Ma J."/>
        </authorList>
    </citation>
    <scope>NUCLEOTIDE SEQUENCE [LARGE SCALE GENOMIC DNA]</scope>
    <source>
        <strain evidence="2">JCM 17938</strain>
    </source>
</reference>
<name>A0ABP8TD22_9ACTN</name>
<protein>
    <submittedName>
        <fullName evidence="1">Uncharacterized protein</fullName>
    </submittedName>
</protein>
<sequence>MDDLKTELDAITDRLAQLAKRVHALKPLSTAQMDQLAAYMAEVAHHGYQIANDLADAGEKTVPDLDVEADATHAANVFAAAEGFANHTTKALRRIPRERP</sequence>
<proteinExistence type="predicted"/>
<gene>
    <name evidence="1" type="ORF">GCM10023195_08630</name>
</gene>
<accession>A0ABP8TD22</accession>
<evidence type="ECO:0000313" key="2">
    <source>
        <dbReference type="Proteomes" id="UP001500212"/>
    </source>
</evidence>
<dbReference type="RefSeq" id="WP_345348537.1">
    <property type="nucleotide sequence ID" value="NZ_BAABHJ010000002.1"/>
</dbReference>
<dbReference type="EMBL" id="BAABHJ010000002">
    <property type="protein sequence ID" value="GAA4602728.1"/>
    <property type="molecule type" value="Genomic_DNA"/>
</dbReference>
<dbReference type="Proteomes" id="UP001500212">
    <property type="component" value="Unassembled WGS sequence"/>
</dbReference>